<gene>
    <name evidence="3" type="ORF">A2982_03310</name>
</gene>
<dbReference type="SUPFAM" id="SSF51735">
    <property type="entry name" value="NAD(P)-binding Rossmann-fold domains"/>
    <property type="match status" value="1"/>
</dbReference>
<dbReference type="PRINTS" id="PR01713">
    <property type="entry name" value="NUCEPIMERASE"/>
</dbReference>
<dbReference type="PANTHER" id="PTHR43574">
    <property type="entry name" value="EPIMERASE-RELATED"/>
    <property type="match status" value="1"/>
</dbReference>
<evidence type="ECO:0000313" key="4">
    <source>
        <dbReference type="Proteomes" id="UP000178771"/>
    </source>
</evidence>
<dbReference type="Pfam" id="PF16363">
    <property type="entry name" value="GDP_Man_Dehyd"/>
    <property type="match status" value="1"/>
</dbReference>
<organism evidence="3 4">
    <name type="scientific">candidate division WWE3 bacterium RIFCSPLOWO2_01_FULL_39_13</name>
    <dbReference type="NCBI Taxonomy" id="1802624"/>
    <lineage>
        <taxon>Bacteria</taxon>
        <taxon>Katanobacteria</taxon>
    </lineage>
</organism>
<dbReference type="EMBL" id="MEVH01000015">
    <property type="protein sequence ID" value="OGC51674.1"/>
    <property type="molecule type" value="Genomic_DNA"/>
</dbReference>
<sequence>MQIMVTGCAGFIGSDLCEYLLAKKHEVIGVDNFNDYYDPNVKEFNVSEYKNNQRFKLYRVDITDRVALWKVFDENNIEAVVHLAAWAGVTESIKRPKVYVDSNIAGTNNLAEFGIQNSLKNFIFASTSSVYGNNQVPYKEEMNTDYPLAPYPATKKAGEVLLYTYHVNFDLNVTIFRFFNPLGPRLRPDLALPKLVRAAEYGYNFTLYQGTDSARDYTCIDDMMDAIHAVLKKPFGYEVMNLGNSDPVKLQEILESVERVTGKRIKIVKGYRPGQMQITAADISKARKLVGYNPAVTLDQMVEKYFEWFIKQPEWYKKGEESWMK</sequence>
<keyword evidence="1" id="KW-0520">NAD</keyword>
<dbReference type="AlphaFoldDB" id="A0A1F4V391"/>
<dbReference type="Gene3D" id="3.40.50.720">
    <property type="entry name" value="NAD(P)-binding Rossmann-like Domain"/>
    <property type="match status" value="1"/>
</dbReference>
<evidence type="ECO:0000313" key="3">
    <source>
        <dbReference type="EMBL" id="OGC51674.1"/>
    </source>
</evidence>
<dbReference type="STRING" id="1802624.A2982_03310"/>
<evidence type="ECO:0000256" key="1">
    <source>
        <dbReference type="ARBA" id="ARBA00023027"/>
    </source>
</evidence>
<feature type="domain" description="NAD(P)-binding" evidence="2">
    <location>
        <begin position="4"/>
        <end position="304"/>
    </location>
</feature>
<accession>A0A1F4V391</accession>
<proteinExistence type="predicted"/>
<name>A0A1F4V391_UNCKA</name>
<dbReference type="InterPro" id="IPR036291">
    <property type="entry name" value="NAD(P)-bd_dom_sf"/>
</dbReference>
<comment type="caution">
    <text evidence="3">The sequence shown here is derived from an EMBL/GenBank/DDBJ whole genome shotgun (WGS) entry which is preliminary data.</text>
</comment>
<dbReference type="InterPro" id="IPR016040">
    <property type="entry name" value="NAD(P)-bd_dom"/>
</dbReference>
<protein>
    <recommendedName>
        <fullName evidence="2">NAD(P)-binding domain-containing protein</fullName>
    </recommendedName>
</protein>
<reference evidence="3 4" key="1">
    <citation type="journal article" date="2016" name="Nat. Commun.">
        <title>Thousands of microbial genomes shed light on interconnected biogeochemical processes in an aquifer system.</title>
        <authorList>
            <person name="Anantharaman K."/>
            <person name="Brown C.T."/>
            <person name="Hug L.A."/>
            <person name="Sharon I."/>
            <person name="Castelle C.J."/>
            <person name="Probst A.J."/>
            <person name="Thomas B.C."/>
            <person name="Singh A."/>
            <person name="Wilkins M.J."/>
            <person name="Karaoz U."/>
            <person name="Brodie E.L."/>
            <person name="Williams K.H."/>
            <person name="Hubbard S.S."/>
            <person name="Banfield J.F."/>
        </authorList>
    </citation>
    <scope>NUCLEOTIDE SEQUENCE [LARGE SCALE GENOMIC DNA]</scope>
</reference>
<evidence type="ECO:0000259" key="2">
    <source>
        <dbReference type="Pfam" id="PF16363"/>
    </source>
</evidence>
<dbReference type="Proteomes" id="UP000178771">
    <property type="component" value="Unassembled WGS sequence"/>
</dbReference>
<dbReference type="Gene3D" id="3.90.25.10">
    <property type="entry name" value="UDP-galactose 4-epimerase, domain 1"/>
    <property type="match status" value="1"/>
</dbReference>